<evidence type="ECO:0000313" key="6">
    <source>
        <dbReference type="EMBL" id="KAI1608511.1"/>
    </source>
</evidence>
<sequence length="588" mass="64764">MLSRHIVAAALLQLVSLTTAQGPHEGPKPDSARTDMSASSTHNGQQDMASYAVLSEHSTMILAHVTLMVFAWVFLLPLGVMFSIARSRLAFPVQLLFCVTNALGLLLGTVYNVKTPDLYPNNAHHTIGWVASWIISVQILTNLLFATVQSRMKKTTGSMSVESEPFLRPPSSDRPREGMSSYTDRHPSSDTESGSSSIASTPLWKDLEKPSSRDNNDNNSEPSSSRRPSFLRYSFVAISFPARFPGRLPARLMKVLAIVHQVITRTVLPLGFICLMTGGVTYAGIFRGKHIFNGLAHFIKGGIFFWYGLLTLGRWMGCFVEYGWAWNIAPSTVIPSAEFVESVVIFLYGSTNVFLEHLAGWGGAWTAQDLEHVSISVLFLGGGLCGMFVESKVIRKWLNTIVASIPTSTTTNTNRHAGHSRSRSQGPDFEQELELHTPPKVYNFSINPLPALIIFLLGIMMSSHHQSSMVSTAVHKQWGTLLAGFSIMRLLTYTILYISPPASIYPSRPPTELVSSFCLISGGIVFMASTKDIVAWMESEDLMAMFVFTVTSGFTAFMMAYEILVLSLKGWATQREVQRSVKARSSGP</sequence>
<evidence type="ECO:0000259" key="5">
    <source>
        <dbReference type="Pfam" id="PF10355"/>
    </source>
</evidence>
<dbReference type="EMBL" id="MU404363">
    <property type="protein sequence ID" value="KAI1608511.1"/>
    <property type="molecule type" value="Genomic_DNA"/>
</dbReference>
<feature type="compositionally biased region" description="Basic and acidic residues" evidence="1">
    <location>
        <begin position="205"/>
        <end position="216"/>
    </location>
</feature>
<keyword evidence="7" id="KW-1185">Reference proteome</keyword>
<feature type="compositionally biased region" description="Polar residues" evidence="1">
    <location>
        <begin position="190"/>
        <end position="200"/>
    </location>
</feature>
<feature type="transmembrane region" description="Helical" evidence="2">
    <location>
        <begin position="511"/>
        <end position="530"/>
    </location>
</feature>
<keyword evidence="2" id="KW-1133">Transmembrane helix</keyword>
<feature type="chain" id="PRO_5042955137" description="Protein YTP1-like C-terminal domain-containing protein" evidence="3">
    <location>
        <begin position="21"/>
        <end position="588"/>
    </location>
</feature>
<gene>
    <name evidence="6" type="ORF">EDD36DRAFT_101565</name>
</gene>
<dbReference type="InterPro" id="IPR018825">
    <property type="entry name" value="DUF2427"/>
</dbReference>
<proteinExistence type="predicted"/>
<feature type="domain" description="Protein YTP1-like C-terminal" evidence="5">
    <location>
        <begin position="271"/>
        <end position="569"/>
    </location>
</feature>
<dbReference type="Pfam" id="PF10355">
    <property type="entry name" value="Ytp1"/>
    <property type="match status" value="1"/>
</dbReference>
<evidence type="ECO:0008006" key="8">
    <source>
        <dbReference type="Google" id="ProtNLM"/>
    </source>
</evidence>
<dbReference type="PANTHER" id="PTHR31685:SF3">
    <property type="entry name" value="INTEGRAL MEMBRANE PROTEIN (AFU_ORTHOLOGUE AFUA_6G12730)"/>
    <property type="match status" value="1"/>
</dbReference>
<evidence type="ECO:0000259" key="4">
    <source>
        <dbReference type="Pfam" id="PF10348"/>
    </source>
</evidence>
<evidence type="ECO:0000256" key="1">
    <source>
        <dbReference type="SAM" id="MobiDB-lite"/>
    </source>
</evidence>
<protein>
    <recommendedName>
        <fullName evidence="8">Protein YTP1-like C-terminal domain-containing protein</fullName>
    </recommendedName>
</protein>
<feature type="transmembrane region" description="Helical" evidence="2">
    <location>
        <begin position="298"/>
        <end position="317"/>
    </location>
</feature>
<evidence type="ECO:0000256" key="2">
    <source>
        <dbReference type="SAM" id="Phobius"/>
    </source>
</evidence>
<keyword evidence="3" id="KW-0732">Signal</keyword>
<dbReference type="AlphaFoldDB" id="A0AAN6I8X6"/>
<dbReference type="Proteomes" id="UP001203852">
    <property type="component" value="Unassembled WGS sequence"/>
</dbReference>
<organism evidence="6 7">
    <name type="scientific">Exophiala viscosa</name>
    <dbReference type="NCBI Taxonomy" id="2486360"/>
    <lineage>
        <taxon>Eukaryota</taxon>
        <taxon>Fungi</taxon>
        <taxon>Dikarya</taxon>
        <taxon>Ascomycota</taxon>
        <taxon>Pezizomycotina</taxon>
        <taxon>Eurotiomycetes</taxon>
        <taxon>Chaetothyriomycetidae</taxon>
        <taxon>Chaetothyriales</taxon>
        <taxon>Herpotrichiellaceae</taxon>
        <taxon>Exophiala</taxon>
    </lineage>
</organism>
<feature type="compositionally biased region" description="Polar residues" evidence="1">
    <location>
        <begin position="34"/>
        <end position="43"/>
    </location>
</feature>
<keyword evidence="2" id="KW-0812">Transmembrane</keyword>
<comment type="caution">
    <text evidence="6">The sequence shown here is derived from an EMBL/GenBank/DDBJ whole genome shotgun (WGS) entry which is preliminary data.</text>
</comment>
<feature type="region of interest" description="Disordered" evidence="1">
    <location>
        <begin position="20"/>
        <end position="43"/>
    </location>
</feature>
<dbReference type="PANTHER" id="PTHR31685">
    <property type="entry name" value="INTEGRAL MEMBRANE PROTEIN (AFU_ORTHOLOGUE AFUA_6G12730)-RELATED"/>
    <property type="match status" value="1"/>
</dbReference>
<keyword evidence="2" id="KW-0472">Membrane</keyword>
<feature type="transmembrane region" description="Helical" evidence="2">
    <location>
        <begin position="542"/>
        <end position="566"/>
    </location>
</feature>
<feature type="transmembrane region" description="Helical" evidence="2">
    <location>
        <begin position="89"/>
        <end position="107"/>
    </location>
</feature>
<feature type="compositionally biased region" description="Basic and acidic residues" evidence="1">
    <location>
        <begin position="171"/>
        <end position="189"/>
    </location>
</feature>
<feature type="transmembrane region" description="Helical" evidence="2">
    <location>
        <begin position="441"/>
        <end position="461"/>
    </location>
</feature>
<feature type="transmembrane region" description="Helical" evidence="2">
    <location>
        <begin position="127"/>
        <end position="148"/>
    </location>
</feature>
<feature type="transmembrane region" description="Helical" evidence="2">
    <location>
        <begin position="481"/>
        <end position="499"/>
    </location>
</feature>
<feature type="domain" description="DUF2427" evidence="4">
    <location>
        <begin position="50"/>
        <end position="145"/>
    </location>
</feature>
<dbReference type="Pfam" id="PF10348">
    <property type="entry name" value="DUF2427"/>
    <property type="match status" value="1"/>
</dbReference>
<feature type="transmembrane region" description="Helical" evidence="2">
    <location>
        <begin position="61"/>
        <end position="82"/>
    </location>
</feature>
<accession>A0AAN6I8X6</accession>
<evidence type="ECO:0000313" key="7">
    <source>
        <dbReference type="Proteomes" id="UP001203852"/>
    </source>
</evidence>
<evidence type="ECO:0000256" key="3">
    <source>
        <dbReference type="SAM" id="SignalP"/>
    </source>
</evidence>
<reference evidence="6" key="1">
    <citation type="journal article" date="2022" name="bioRxiv">
        <title>Deciphering the potential niche of two novel black yeast fungi from a biological soil crust based on their genomes, phenotypes, and melanin regulation.</title>
        <authorList>
            <consortium name="DOE Joint Genome Institute"/>
            <person name="Carr E.C."/>
            <person name="Barton Q."/>
            <person name="Grambo S."/>
            <person name="Sullivan M."/>
            <person name="Renfro C.M."/>
            <person name="Kuo A."/>
            <person name="Pangilinan J."/>
            <person name="Lipzen A."/>
            <person name="Keymanesh K."/>
            <person name="Savage E."/>
            <person name="Barry K."/>
            <person name="Grigoriev I.V."/>
            <person name="Riekhof W.R."/>
            <person name="Harris S.S."/>
        </authorList>
    </citation>
    <scope>NUCLEOTIDE SEQUENCE</scope>
    <source>
        <strain evidence="6">JF 03-4F</strain>
    </source>
</reference>
<feature type="signal peptide" evidence="3">
    <location>
        <begin position="1"/>
        <end position="20"/>
    </location>
</feature>
<feature type="transmembrane region" description="Helical" evidence="2">
    <location>
        <begin position="266"/>
        <end position="286"/>
    </location>
</feature>
<dbReference type="InterPro" id="IPR018827">
    <property type="entry name" value="YTP1_C"/>
</dbReference>
<feature type="region of interest" description="Disordered" evidence="1">
    <location>
        <begin position="409"/>
        <end position="430"/>
    </location>
</feature>
<name>A0AAN6I8X6_9EURO</name>
<feature type="transmembrane region" description="Helical" evidence="2">
    <location>
        <begin position="372"/>
        <end position="389"/>
    </location>
</feature>
<feature type="region of interest" description="Disordered" evidence="1">
    <location>
        <begin position="156"/>
        <end position="227"/>
    </location>
</feature>
<feature type="compositionally biased region" description="Low complexity" evidence="1">
    <location>
        <begin position="217"/>
        <end position="227"/>
    </location>
</feature>